<gene>
    <name evidence="2" type="ORF">DZF97_15775</name>
</gene>
<feature type="non-terminal residue" evidence="2">
    <location>
        <position position="65"/>
    </location>
</feature>
<sequence length="65" mass="6803">MPPTRDRPASETLPQHPVPRLGRRLSPRLDGSACPLVDAPLPGSAAAVVPSPRPLSCSDWPRAAG</sequence>
<protein>
    <submittedName>
        <fullName evidence="2">Uncharacterized protein</fullName>
    </submittedName>
</protein>
<name>A0A399P071_9MICO</name>
<accession>A0A399P071</accession>
<feature type="region of interest" description="Disordered" evidence="1">
    <location>
        <begin position="1"/>
        <end position="29"/>
    </location>
</feature>
<comment type="caution">
    <text evidence="2">The sequence shown here is derived from an EMBL/GenBank/DDBJ whole genome shotgun (WGS) entry which is preliminary data.</text>
</comment>
<dbReference type="EMBL" id="QWED01000789">
    <property type="protein sequence ID" value="RII99790.1"/>
    <property type="molecule type" value="Genomic_DNA"/>
</dbReference>
<organism evidence="2 3">
    <name type="scientific">Clavibacter nebraskensis</name>
    <dbReference type="NCBI Taxonomy" id="31963"/>
    <lineage>
        <taxon>Bacteria</taxon>
        <taxon>Bacillati</taxon>
        <taxon>Actinomycetota</taxon>
        <taxon>Actinomycetes</taxon>
        <taxon>Micrococcales</taxon>
        <taxon>Microbacteriaceae</taxon>
        <taxon>Clavibacter</taxon>
    </lineage>
</organism>
<evidence type="ECO:0000313" key="2">
    <source>
        <dbReference type="EMBL" id="RII99790.1"/>
    </source>
</evidence>
<dbReference type="AlphaFoldDB" id="A0A399P071"/>
<evidence type="ECO:0000313" key="3">
    <source>
        <dbReference type="Proteomes" id="UP000265361"/>
    </source>
</evidence>
<reference evidence="2 3" key="1">
    <citation type="submission" date="2018-08" db="EMBL/GenBank/DDBJ databases">
        <title>Genome Sequence of Clavibacter michiganensis Subspecies type strains, and the Atypical Peach-Colored Strains Isolated from Tomato.</title>
        <authorList>
            <person name="Osdaghi E."/>
            <person name="Portier P."/>
            <person name="Briand M."/>
            <person name="Jacques M.-A."/>
        </authorList>
    </citation>
    <scope>NUCLEOTIDE SEQUENCE [LARGE SCALE GENOMIC DNA]</scope>
    <source>
        <strain evidence="2 3">CFBP 7577</strain>
    </source>
</reference>
<evidence type="ECO:0000256" key="1">
    <source>
        <dbReference type="SAM" id="MobiDB-lite"/>
    </source>
</evidence>
<feature type="region of interest" description="Disordered" evidence="1">
    <location>
        <begin position="43"/>
        <end position="65"/>
    </location>
</feature>
<proteinExistence type="predicted"/>
<dbReference type="Proteomes" id="UP000265361">
    <property type="component" value="Unassembled WGS sequence"/>
</dbReference>